<organism evidence="1 2">
    <name type="scientific">Ramazzottius varieornatus</name>
    <name type="common">Water bear</name>
    <name type="synonym">Tardigrade</name>
    <dbReference type="NCBI Taxonomy" id="947166"/>
    <lineage>
        <taxon>Eukaryota</taxon>
        <taxon>Metazoa</taxon>
        <taxon>Ecdysozoa</taxon>
        <taxon>Tardigrada</taxon>
        <taxon>Eutardigrada</taxon>
        <taxon>Parachela</taxon>
        <taxon>Hypsibioidea</taxon>
        <taxon>Ramazzottiidae</taxon>
        <taxon>Ramazzottius</taxon>
    </lineage>
</organism>
<gene>
    <name evidence="1" type="primary">RvY_06997</name>
    <name evidence="1" type="synonym">RvY_06997.2</name>
    <name evidence="1" type="ORF">RvY_06997-2</name>
</gene>
<sequence length="129" mass="14569">MRETLSTSSSRRSKHTVFPRRFCESRDCPGKYYPAGKQKVSIPSIKDCSPVKFNDGRKSSNQGYSAGVVYWHDDVIRSTISTERIPTTVSITVWVTRKTSSTKNPRNFRSEVTLVQSADPSSAIFRCRS</sequence>
<proteinExistence type="predicted"/>
<comment type="caution">
    <text evidence="1">The sequence shown here is derived from an EMBL/GenBank/DDBJ whole genome shotgun (WGS) entry which is preliminary data.</text>
</comment>
<name>A0A1D1V6T8_RAMVA</name>
<evidence type="ECO:0000313" key="2">
    <source>
        <dbReference type="Proteomes" id="UP000186922"/>
    </source>
</evidence>
<dbReference type="EMBL" id="BDGG01000003">
    <property type="protein sequence ID" value="GAU95367.1"/>
    <property type="molecule type" value="Genomic_DNA"/>
</dbReference>
<dbReference type="Proteomes" id="UP000186922">
    <property type="component" value="Unassembled WGS sequence"/>
</dbReference>
<keyword evidence="2" id="KW-1185">Reference proteome</keyword>
<accession>A0A1D1V6T8</accession>
<dbReference type="AlphaFoldDB" id="A0A1D1V6T8"/>
<evidence type="ECO:0000313" key="1">
    <source>
        <dbReference type="EMBL" id="GAU95367.1"/>
    </source>
</evidence>
<protein>
    <submittedName>
        <fullName evidence="1">Uncharacterized protein</fullName>
    </submittedName>
</protein>
<reference evidence="1 2" key="1">
    <citation type="journal article" date="2016" name="Nat. Commun.">
        <title>Extremotolerant tardigrade genome and improved radiotolerance of human cultured cells by tardigrade-unique protein.</title>
        <authorList>
            <person name="Hashimoto T."/>
            <person name="Horikawa D.D."/>
            <person name="Saito Y."/>
            <person name="Kuwahara H."/>
            <person name="Kozuka-Hata H."/>
            <person name="Shin-I T."/>
            <person name="Minakuchi Y."/>
            <person name="Ohishi K."/>
            <person name="Motoyama A."/>
            <person name="Aizu T."/>
            <person name="Enomoto A."/>
            <person name="Kondo K."/>
            <person name="Tanaka S."/>
            <person name="Hara Y."/>
            <person name="Koshikawa S."/>
            <person name="Sagara H."/>
            <person name="Miura T."/>
            <person name="Yokobori S."/>
            <person name="Miyagawa K."/>
            <person name="Suzuki Y."/>
            <person name="Kubo T."/>
            <person name="Oyama M."/>
            <person name="Kohara Y."/>
            <person name="Fujiyama A."/>
            <person name="Arakawa K."/>
            <person name="Katayama T."/>
            <person name="Toyoda A."/>
            <person name="Kunieda T."/>
        </authorList>
    </citation>
    <scope>NUCLEOTIDE SEQUENCE [LARGE SCALE GENOMIC DNA]</scope>
    <source>
        <strain evidence="1 2">YOKOZUNA-1</strain>
    </source>
</reference>